<organism evidence="1 2">
    <name type="scientific">Rhizophagus clarus</name>
    <dbReference type="NCBI Taxonomy" id="94130"/>
    <lineage>
        <taxon>Eukaryota</taxon>
        <taxon>Fungi</taxon>
        <taxon>Fungi incertae sedis</taxon>
        <taxon>Mucoromycota</taxon>
        <taxon>Glomeromycotina</taxon>
        <taxon>Glomeromycetes</taxon>
        <taxon>Glomerales</taxon>
        <taxon>Glomeraceae</taxon>
        <taxon>Rhizophagus</taxon>
    </lineage>
</organism>
<gene>
    <name evidence="1" type="ORF">RclHR1_22680002</name>
</gene>
<reference evidence="1 2" key="1">
    <citation type="submission" date="2017-11" db="EMBL/GenBank/DDBJ databases">
        <title>The genome of Rhizophagus clarus HR1 reveals common genetic basis of auxotrophy among arbuscular mycorrhizal fungi.</title>
        <authorList>
            <person name="Kobayashi Y."/>
        </authorList>
    </citation>
    <scope>NUCLEOTIDE SEQUENCE [LARGE SCALE GENOMIC DNA]</scope>
    <source>
        <strain evidence="1 2">HR1</strain>
    </source>
</reference>
<name>A0A2Z6R867_9GLOM</name>
<protein>
    <submittedName>
        <fullName evidence="1">Uncharacterized protein</fullName>
    </submittedName>
</protein>
<dbReference type="AlphaFoldDB" id="A0A2Z6R867"/>
<sequence length="78" mass="8911">MVSYKERTDLSVHNFLRFGRSGFGICASRLAEIGKLPDFLDEPELGMCTNKLTGSELPDSLNKPRLEMYVITRLFRQT</sequence>
<evidence type="ECO:0000313" key="1">
    <source>
        <dbReference type="EMBL" id="GBB93974.1"/>
    </source>
</evidence>
<dbReference type="Proteomes" id="UP000247702">
    <property type="component" value="Unassembled WGS sequence"/>
</dbReference>
<dbReference type="EMBL" id="BEXD01001411">
    <property type="protein sequence ID" value="GBB93974.1"/>
    <property type="molecule type" value="Genomic_DNA"/>
</dbReference>
<comment type="caution">
    <text evidence="1">The sequence shown here is derived from an EMBL/GenBank/DDBJ whole genome shotgun (WGS) entry which is preliminary data.</text>
</comment>
<keyword evidence="2" id="KW-1185">Reference proteome</keyword>
<accession>A0A2Z6R867</accession>
<evidence type="ECO:0000313" key="2">
    <source>
        <dbReference type="Proteomes" id="UP000247702"/>
    </source>
</evidence>
<proteinExistence type="predicted"/>